<evidence type="ECO:0000256" key="3">
    <source>
        <dbReference type="ARBA" id="ARBA00022555"/>
    </source>
</evidence>
<dbReference type="eggNOG" id="COG0301">
    <property type="taxonomic scope" value="Bacteria"/>
</dbReference>
<protein>
    <recommendedName>
        <fullName evidence="14 18">Probable tRNA sulfurtransferase</fullName>
        <ecNumber evidence="13 18">2.8.1.4</ecNumber>
    </recommendedName>
    <alternativeName>
        <fullName evidence="15 18">Sulfur carrier protein ThiS sulfurtransferase</fullName>
    </alternativeName>
    <alternativeName>
        <fullName evidence="16 18">Thiamine biosynthesis protein ThiI</fullName>
    </alternativeName>
    <alternativeName>
        <fullName evidence="17 18">tRNA 4-thiouridine synthase</fullName>
    </alternativeName>
</protein>
<evidence type="ECO:0000256" key="4">
    <source>
        <dbReference type="ARBA" id="ARBA00022679"/>
    </source>
</evidence>
<dbReference type="SMART" id="SM00981">
    <property type="entry name" value="THUMP"/>
    <property type="match status" value="1"/>
</dbReference>
<evidence type="ECO:0000256" key="6">
    <source>
        <dbReference type="ARBA" id="ARBA00022840"/>
    </source>
</evidence>
<feature type="domain" description="THUMP" evidence="19">
    <location>
        <begin position="51"/>
        <end position="153"/>
    </location>
</feature>
<evidence type="ECO:0000256" key="12">
    <source>
        <dbReference type="ARBA" id="ARBA00061472"/>
    </source>
</evidence>
<evidence type="ECO:0000256" key="2">
    <source>
        <dbReference type="ARBA" id="ARBA00022490"/>
    </source>
</evidence>
<gene>
    <name evidence="18" type="primary">thiI</name>
    <name evidence="20" type="ORF">MCSF7_01611</name>
</gene>
<accession>F9UKB1</accession>
<proteinExistence type="inferred from homology"/>
<dbReference type="GO" id="GO:0009228">
    <property type="term" value="P:thiamine biosynthetic process"/>
    <property type="evidence" value="ECO:0007669"/>
    <property type="project" value="UniProtKB-KW"/>
</dbReference>
<dbReference type="GO" id="GO:0052837">
    <property type="term" value="P:thiazole biosynthetic process"/>
    <property type="evidence" value="ECO:0007669"/>
    <property type="project" value="TreeGrafter"/>
</dbReference>
<comment type="similarity">
    <text evidence="12 18">Belongs to the ThiI family.</text>
</comment>
<evidence type="ECO:0000256" key="14">
    <source>
        <dbReference type="ARBA" id="ARBA00071867"/>
    </source>
</evidence>
<keyword evidence="21" id="KW-1185">Reference proteome</keyword>
<evidence type="ECO:0000256" key="16">
    <source>
        <dbReference type="ARBA" id="ARBA00077849"/>
    </source>
</evidence>
<dbReference type="InterPro" id="IPR020536">
    <property type="entry name" value="ThiI_AANH"/>
</dbReference>
<comment type="pathway">
    <text evidence="18">Cofactor biosynthesis; thiamine diphosphate biosynthesis.</text>
</comment>
<keyword evidence="8 18" id="KW-0784">Thiamine biosynthesis</keyword>
<dbReference type="CDD" id="cd01712">
    <property type="entry name" value="PPase_ThiI"/>
    <property type="match status" value="1"/>
</dbReference>
<evidence type="ECO:0000256" key="7">
    <source>
        <dbReference type="ARBA" id="ARBA00022884"/>
    </source>
</evidence>
<evidence type="ECO:0000256" key="1">
    <source>
        <dbReference type="ARBA" id="ARBA00004496"/>
    </source>
</evidence>
<dbReference type="UniPathway" id="UPA00060"/>
<sequence length="378" mass="43178">MYDKILIRYGELTLKHKNRQNFIDKLADNVWKIVGEKPKAGFDRMYLNYADLNLEKLNFVFGITSYSPAIVCDKDLEIIKEKIKLLVKDNIKTFKISARRSDKSYPLTSNELNQTLGAFLLNEFSNLKVDVHNPDLIVNVEIRKNEAFIFDKEIQGLGGLPVGTAGKVLHLMSGGIDSPVAAYQLMKRGLEIVYLSFISPPQTDEKTVNKLKNLIQILNQYQGKSTLHLATYTKLMNYIYLTSNSSYRINLMRRSFYRIASKLAEKNNILALSNGENLGQVASQTLESINTIASQSSLVIFRPLLTNDKNETIEIAKKIKTYELSIQKANETCELFAPKKPVTRPKKEEAEFLENELNMIGEMEEEILNQNIEKIYFN</sequence>
<dbReference type="InterPro" id="IPR003720">
    <property type="entry name" value="tRNA_STrfase"/>
</dbReference>
<feature type="binding site" evidence="18">
    <location>
        <position position="275"/>
    </location>
    <ligand>
        <name>ATP</name>
        <dbReference type="ChEBI" id="CHEBI:30616"/>
    </ligand>
</feature>
<evidence type="ECO:0000256" key="15">
    <source>
        <dbReference type="ARBA" id="ARBA00075337"/>
    </source>
</evidence>
<dbReference type="Pfam" id="PF02568">
    <property type="entry name" value="ThiI"/>
    <property type="match status" value="1"/>
</dbReference>
<dbReference type="InterPro" id="IPR049962">
    <property type="entry name" value="THUMP_ThiI"/>
</dbReference>
<dbReference type="STRING" id="1037410.MCSF7_01611"/>
<dbReference type="GO" id="GO:0009229">
    <property type="term" value="P:thiamine diphosphate biosynthetic process"/>
    <property type="evidence" value="ECO:0007669"/>
    <property type="project" value="UniProtKB-UniRule"/>
</dbReference>
<dbReference type="InterPro" id="IPR054173">
    <property type="entry name" value="ThiI_fer"/>
</dbReference>
<name>F9UKB1_9BACT</name>
<dbReference type="GO" id="GO:0000049">
    <property type="term" value="F:tRNA binding"/>
    <property type="evidence" value="ECO:0007669"/>
    <property type="project" value="UniProtKB-UniRule"/>
</dbReference>
<keyword evidence="3 18" id="KW-0820">tRNA-binding</keyword>
<keyword evidence="7 18" id="KW-0694">RNA-binding</keyword>
<dbReference type="CDD" id="cd11716">
    <property type="entry name" value="THUMP_ThiI"/>
    <property type="match status" value="1"/>
</dbReference>
<evidence type="ECO:0000259" key="19">
    <source>
        <dbReference type="PROSITE" id="PS51165"/>
    </source>
</evidence>
<dbReference type="Gene3D" id="3.40.50.620">
    <property type="entry name" value="HUPs"/>
    <property type="match status" value="1"/>
</dbReference>
<dbReference type="GO" id="GO:0004810">
    <property type="term" value="F:CCA tRNA nucleotidyltransferase activity"/>
    <property type="evidence" value="ECO:0007669"/>
    <property type="project" value="InterPro"/>
</dbReference>
<evidence type="ECO:0000256" key="9">
    <source>
        <dbReference type="ARBA" id="ARBA00050570"/>
    </source>
</evidence>
<dbReference type="GO" id="GO:0005524">
    <property type="term" value="F:ATP binding"/>
    <property type="evidence" value="ECO:0007669"/>
    <property type="project" value="UniProtKB-UniRule"/>
</dbReference>
<dbReference type="SUPFAM" id="SSF143437">
    <property type="entry name" value="THUMP domain-like"/>
    <property type="match status" value="1"/>
</dbReference>
<dbReference type="InterPro" id="IPR049961">
    <property type="entry name" value="ThiI_N"/>
</dbReference>
<feature type="binding site" evidence="18">
    <location>
        <begin position="171"/>
        <end position="172"/>
    </location>
    <ligand>
        <name>ATP</name>
        <dbReference type="ChEBI" id="CHEBI:30616"/>
    </ligand>
</feature>
<dbReference type="RefSeq" id="WP_006608729.1">
    <property type="nucleotide sequence ID" value="NZ_AFXA01000011.1"/>
</dbReference>
<comment type="catalytic activity">
    <reaction evidence="10 18">
        <text>[ThiS sulfur-carrier protein]-C-terminal Gly-Gly-AMP + S-sulfanyl-L-cysteinyl-[cysteine desulfurase] + AH2 = [ThiS sulfur-carrier protein]-C-terminal-Gly-aminoethanethioate + L-cysteinyl-[cysteine desulfurase] + A + AMP + 2 H(+)</text>
        <dbReference type="Rhea" id="RHEA:43340"/>
        <dbReference type="Rhea" id="RHEA-COMP:12157"/>
        <dbReference type="Rhea" id="RHEA-COMP:12158"/>
        <dbReference type="Rhea" id="RHEA-COMP:12910"/>
        <dbReference type="Rhea" id="RHEA-COMP:19908"/>
        <dbReference type="ChEBI" id="CHEBI:13193"/>
        <dbReference type="ChEBI" id="CHEBI:15378"/>
        <dbReference type="ChEBI" id="CHEBI:17499"/>
        <dbReference type="ChEBI" id="CHEBI:29950"/>
        <dbReference type="ChEBI" id="CHEBI:61963"/>
        <dbReference type="ChEBI" id="CHEBI:90618"/>
        <dbReference type="ChEBI" id="CHEBI:232372"/>
        <dbReference type="ChEBI" id="CHEBI:456215"/>
    </reaction>
</comment>
<comment type="caution">
    <text evidence="20">The sequence shown here is derived from an EMBL/GenBank/DDBJ whole genome shotgun (WGS) entry which is preliminary data.</text>
</comment>
<dbReference type="HAMAP" id="MF_00021">
    <property type="entry name" value="ThiI"/>
    <property type="match status" value="1"/>
</dbReference>
<dbReference type="PANTHER" id="PTHR43209:SF1">
    <property type="entry name" value="TRNA SULFURTRANSFERASE"/>
    <property type="match status" value="1"/>
</dbReference>
<organism evidence="20 21">
    <name type="scientific">Mycoplasmopsis columbina SF7</name>
    <dbReference type="NCBI Taxonomy" id="1037410"/>
    <lineage>
        <taxon>Bacteria</taxon>
        <taxon>Bacillati</taxon>
        <taxon>Mycoplasmatota</taxon>
        <taxon>Mycoplasmoidales</taxon>
        <taxon>Metamycoplasmataceae</taxon>
        <taxon>Mycoplasmopsis</taxon>
    </lineage>
</organism>
<dbReference type="GO" id="GO:0005829">
    <property type="term" value="C:cytosol"/>
    <property type="evidence" value="ECO:0007669"/>
    <property type="project" value="TreeGrafter"/>
</dbReference>
<evidence type="ECO:0000256" key="13">
    <source>
        <dbReference type="ARBA" id="ARBA00066827"/>
    </source>
</evidence>
<evidence type="ECO:0000256" key="10">
    <source>
        <dbReference type="ARBA" id="ARBA00052330"/>
    </source>
</evidence>
<dbReference type="GO" id="GO:0002937">
    <property type="term" value="P:tRNA 4-thiouridine biosynthesis"/>
    <property type="evidence" value="ECO:0007669"/>
    <property type="project" value="TreeGrafter"/>
</dbReference>
<evidence type="ECO:0000256" key="18">
    <source>
        <dbReference type="HAMAP-Rule" id="MF_00021"/>
    </source>
</evidence>
<dbReference type="GO" id="GO:0140741">
    <property type="term" value="F:tRNA-uracil-4 sulfurtransferase activity"/>
    <property type="evidence" value="ECO:0007669"/>
    <property type="project" value="UniProtKB-EC"/>
</dbReference>
<dbReference type="NCBIfam" id="TIGR00342">
    <property type="entry name" value="tRNA uracil 4-sulfurtransferase ThiI"/>
    <property type="match status" value="1"/>
</dbReference>
<feature type="binding site" evidence="18">
    <location>
        <begin position="196"/>
        <end position="197"/>
    </location>
    <ligand>
        <name>ATP</name>
        <dbReference type="ChEBI" id="CHEBI:30616"/>
    </ligand>
</feature>
<dbReference type="FunFam" id="3.40.50.620:FF:000053">
    <property type="entry name" value="Probable tRNA sulfurtransferase"/>
    <property type="match status" value="1"/>
</dbReference>
<dbReference type="Proteomes" id="UP000004978">
    <property type="component" value="Unassembled WGS sequence"/>
</dbReference>
<dbReference type="Gene3D" id="3.30.2130.30">
    <property type="match status" value="1"/>
</dbReference>
<dbReference type="EMBL" id="AFXA01000011">
    <property type="protein sequence ID" value="EGV00116.1"/>
    <property type="molecule type" value="Genomic_DNA"/>
</dbReference>
<keyword evidence="4 18" id="KW-0808">Transferase</keyword>
<comment type="subcellular location">
    <subcellularLocation>
        <location evidence="1 18">Cytoplasm</location>
    </subcellularLocation>
</comment>
<keyword evidence="6 18" id="KW-0067">ATP-binding</keyword>
<feature type="binding site" evidence="18">
    <location>
        <position position="253"/>
    </location>
    <ligand>
        <name>ATP</name>
        <dbReference type="ChEBI" id="CHEBI:30616"/>
    </ligand>
</feature>
<keyword evidence="5 18" id="KW-0547">Nucleotide-binding</keyword>
<comment type="function">
    <text evidence="11 18">Catalyzes the ATP-dependent transfer of a sulfur to tRNA to produce 4-thiouridine in position 8 of tRNAs, which functions as a near-UV photosensor. Also catalyzes the transfer of sulfur to the sulfur carrier protein ThiS, forming ThiS-thiocarboxylate. This is a step in the synthesis of thiazole, in the thiamine biosynthesis pathway. The sulfur is donated as persulfide by IscS.</text>
</comment>
<evidence type="ECO:0000256" key="5">
    <source>
        <dbReference type="ARBA" id="ARBA00022741"/>
    </source>
</evidence>
<dbReference type="PROSITE" id="PS51165">
    <property type="entry name" value="THUMP"/>
    <property type="match status" value="1"/>
</dbReference>
<reference evidence="20 21" key="1">
    <citation type="journal article" date="2013" name="Genome Announc.">
        <title>Genome Sequence of Mycoplasma columbinum Strain SF7.</title>
        <authorList>
            <person name="Guo Z."/>
            <person name="Xu X."/>
            <person name="Zheng Q."/>
            <person name="Li T."/>
            <person name="Kuang S."/>
            <person name="Zhang Z."/>
            <person name="Chen Y."/>
            <person name="Lu X."/>
            <person name="Zhou R."/>
            <person name="Bi D."/>
            <person name="Jin H."/>
        </authorList>
    </citation>
    <scope>NUCLEOTIDE SEQUENCE [LARGE SCALE GENOMIC DNA]</scope>
    <source>
        <strain evidence="20 21">SF7</strain>
    </source>
</reference>
<evidence type="ECO:0000256" key="17">
    <source>
        <dbReference type="ARBA" id="ARBA00080570"/>
    </source>
</evidence>
<evidence type="ECO:0000313" key="21">
    <source>
        <dbReference type="Proteomes" id="UP000004978"/>
    </source>
</evidence>
<feature type="binding site" evidence="18">
    <location>
        <position position="284"/>
    </location>
    <ligand>
        <name>ATP</name>
        <dbReference type="ChEBI" id="CHEBI:30616"/>
    </ligand>
</feature>
<dbReference type="InterPro" id="IPR050102">
    <property type="entry name" value="tRNA_sulfurtransferase_ThiI"/>
</dbReference>
<evidence type="ECO:0000256" key="11">
    <source>
        <dbReference type="ARBA" id="ARBA00058382"/>
    </source>
</evidence>
<dbReference type="Pfam" id="PF22025">
    <property type="entry name" value="ThiI_fer"/>
    <property type="match status" value="1"/>
</dbReference>
<dbReference type="PANTHER" id="PTHR43209">
    <property type="entry name" value="TRNA SULFURTRANSFERASE"/>
    <property type="match status" value="1"/>
</dbReference>
<dbReference type="InterPro" id="IPR014729">
    <property type="entry name" value="Rossmann-like_a/b/a_fold"/>
</dbReference>
<dbReference type="Pfam" id="PF02926">
    <property type="entry name" value="THUMP"/>
    <property type="match status" value="1"/>
</dbReference>
<dbReference type="SUPFAM" id="SSF52402">
    <property type="entry name" value="Adenine nucleotide alpha hydrolases-like"/>
    <property type="match status" value="1"/>
</dbReference>
<dbReference type="EC" id="2.8.1.4" evidence="13 18"/>
<evidence type="ECO:0000256" key="8">
    <source>
        <dbReference type="ARBA" id="ARBA00022977"/>
    </source>
</evidence>
<evidence type="ECO:0000313" key="20">
    <source>
        <dbReference type="EMBL" id="EGV00116.1"/>
    </source>
</evidence>
<comment type="catalytic activity">
    <reaction evidence="9 18">
        <text>[ThiI sulfur-carrier protein]-S-sulfanyl-L-cysteine + a uridine in tRNA + 2 reduced [2Fe-2S]-[ferredoxin] + ATP + H(+) = [ThiI sulfur-carrier protein]-L-cysteine + a 4-thiouridine in tRNA + 2 oxidized [2Fe-2S]-[ferredoxin] + AMP + diphosphate</text>
        <dbReference type="Rhea" id="RHEA:24176"/>
        <dbReference type="Rhea" id="RHEA-COMP:10000"/>
        <dbReference type="Rhea" id="RHEA-COMP:10001"/>
        <dbReference type="Rhea" id="RHEA-COMP:13337"/>
        <dbReference type="Rhea" id="RHEA-COMP:13338"/>
        <dbReference type="Rhea" id="RHEA-COMP:13339"/>
        <dbReference type="Rhea" id="RHEA-COMP:13340"/>
        <dbReference type="ChEBI" id="CHEBI:15378"/>
        <dbReference type="ChEBI" id="CHEBI:29950"/>
        <dbReference type="ChEBI" id="CHEBI:30616"/>
        <dbReference type="ChEBI" id="CHEBI:33019"/>
        <dbReference type="ChEBI" id="CHEBI:33737"/>
        <dbReference type="ChEBI" id="CHEBI:33738"/>
        <dbReference type="ChEBI" id="CHEBI:61963"/>
        <dbReference type="ChEBI" id="CHEBI:65315"/>
        <dbReference type="ChEBI" id="CHEBI:136798"/>
        <dbReference type="ChEBI" id="CHEBI:456215"/>
        <dbReference type="EC" id="2.8.1.4"/>
    </reaction>
</comment>
<dbReference type="InterPro" id="IPR004114">
    <property type="entry name" value="THUMP_dom"/>
</dbReference>
<dbReference type="AlphaFoldDB" id="F9UKB1"/>
<keyword evidence="2 18" id="KW-0963">Cytoplasm</keyword>